<feature type="compositionally biased region" description="Polar residues" evidence="1">
    <location>
        <begin position="121"/>
        <end position="137"/>
    </location>
</feature>
<dbReference type="RefSeq" id="WP_004620089.1">
    <property type="nucleotide sequence ID" value="NZ_ACXX02000009.1"/>
</dbReference>
<evidence type="ECO:0000313" key="4">
    <source>
        <dbReference type="Proteomes" id="UP000003860"/>
    </source>
</evidence>
<dbReference type="EMBL" id="ACXX02000009">
    <property type="protein sequence ID" value="EGD47089.1"/>
    <property type="molecule type" value="Genomic_DNA"/>
</dbReference>
<reference evidence="3" key="1">
    <citation type="submission" date="2009-07" db="EMBL/GenBank/DDBJ databases">
        <authorList>
            <consortium name="US DOE Joint Genome Institute (JGI-PGF)"/>
            <person name="Lucas S."/>
            <person name="Copeland A."/>
            <person name="Lapidus A."/>
            <person name="Glavina del Rio T."/>
            <person name="Tice H."/>
            <person name="Bruce D."/>
            <person name="Goodwin L."/>
            <person name="Pitluck S."/>
            <person name="Larimer F."/>
            <person name="Land M.L."/>
            <person name="Mouttaki H."/>
            <person name="He Z."/>
            <person name="Zhou J."/>
            <person name="Hemme C.L."/>
        </authorList>
    </citation>
    <scope>NUCLEOTIDE SEQUENCE [LARGE SCALE GENOMIC DNA]</scope>
    <source>
        <strain evidence="3">DSM 2782</strain>
    </source>
</reference>
<proteinExistence type="predicted"/>
<evidence type="ECO:0000259" key="2">
    <source>
        <dbReference type="Pfam" id="PF09524"/>
    </source>
</evidence>
<accession>F1TEC3</accession>
<feature type="compositionally biased region" description="Low complexity" evidence="1">
    <location>
        <begin position="238"/>
        <end position="251"/>
    </location>
</feature>
<protein>
    <recommendedName>
        <fullName evidence="2">Phage conserved hypothetical protein C-terminal domain-containing protein</fullName>
    </recommendedName>
</protein>
<sequence>MIQPVGYFKTWRELFTKPIWLKSTPEQKAILVTLLAMANFKPKQWEWEGRKFEVSIGQFVTSANSIIDCCGVGITRQNVRTALERFRKLDFLTYKTTKTGILVTIINWELYQSDNEEANQPINQDLTNSQPRPNQDLTTREERKKDKKVKKVNNNIPFQSIIDYLNQKANKNYKHTSAKTQTLISARWNEGFTVQDFYTVIDNKVDTWLNDPVMNKYLRPETLFGTKFEGYLNEKGSKNGSNSGNNQQNTEGEYDFAKVMFNGDTSAADEEVDF</sequence>
<name>F1TEC3_9FIRM</name>
<keyword evidence="4" id="KW-1185">Reference proteome</keyword>
<dbReference type="AlphaFoldDB" id="F1TEC3"/>
<dbReference type="Proteomes" id="UP000003860">
    <property type="component" value="Unassembled WGS sequence"/>
</dbReference>
<evidence type="ECO:0000313" key="3">
    <source>
        <dbReference type="EMBL" id="EGD47089.1"/>
    </source>
</evidence>
<feature type="region of interest" description="Disordered" evidence="1">
    <location>
        <begin position="235"/>
        <end position="254"/>
    </location>
</feature>
<feature type="region of interest" description="Disordered" evidence="1">
    <location>
        <begin position="121"/>
        <end position="149"/>
    </location>
</feature>
<feature type="domain" description="Phage conserved hypothetical protein C-terminal" evidence="2">
    <location>
        <begin position="161"/>
        <end position="233"/>
    </location>
</feature>
<dbReference type="Pfam" id="PF09524">
    <property type="entry name" value="Phg_2220_C"/>
    <property type="match status" value="1"/>
</dbReference>
<dbReference type="STRING" id="588581.Cpap_1481"/>
<gene>
    <name evidence="3" type="ORF">Cpap_1481</name>
</gene>
<dbReference type="NCBIfam" id="TIGR02220">
    <property type="entry name" value="phg_TIGR02220"/>
    <property type="match status" value="1"/>
</dbReference>
<organism evidence="3 4">
    <name type="scientific">Ruminiclostridium papyrosolvens DSM 2782</name>
    <dbReference type="NCBI Taxonomy" id="588581"/>
    <lineage>
        <taxon>Bacteria</taxon>
        <taxon>Bacillati</taxon>
        <taxon>Bacillota</taxon>
        <taxon>Clostridia</taxon>
        <taxon>Eubacteriales</taxon>
        <taxon>Oscillospiraceae</taxon>
        <taxon>Ruminiclostridium</taxon>
    </lineage>
</organism>
<comment type="caution">
    <text evidence="3">The sequence shown here is derived from an EMBL/GenBank/DDBJ whole genome shotgun (WGS) entry which is preliminary data.</text>
</comment>
<reference evidence="3" key="2">
    <citation type="submission" date="2011-01" db="EMBL/GenBank/DDBJ databases">
        <title>The Non-contiguous Finished genome of Clostridium papyrosolvens.</title>
        <authorList>
            <person name="Lucas S."/>
            <person name="Copeland A."/>
            <person name="Lapidus A."/>
            <person name="Cheng J.-F."/>
            <person name="Goodwin L."/>
            <person name="Pitluck S."/>
            <person name="Misra M."/>
            <person name="Chertkov O."/>
            <person name="Detter J.C."/>
            <person name="Han C."/>
            <person name="Tapia R."/>
            <person name="Land M."/>
            <person name="Hauser L."/>
            <person name="Kyrpides N."/>
            <person name="Ivanova N."/>
            <person name="Pagani I."/>
            <person name="Mouttaki H."/>
            <person name="He Z."/>
            <person name="Zhou J."/>
            <person name="Hemme C.L."/>
            <person name="Woyke T."/>
        </authorList>
    </citation>
    <scope>NUCLEOTIDE SEQUENCE [LARGE SCALE GENOMIC DNA]</scope>
    <source>
        <strain evidence="3">DSM 2782</strain>
    </source>
</reference>
<dbReference type="eggNOG" id="COG3935">
    <property type="taxonomic scope" value="Bacteria"/>
</dbReference>
<dbReference type="InterPro" id="IPR011741">
    <property type="entry name" value="Phg_2220_C"/>
</dbReference>
<evidence type="ECO:0000256" key="1">
    <source>
        <dbReference type="SAM" id="MobiDB-lite"/>
    </source>
</evidence>